<dbReference type="GO" id="GO:0005506">
    <property type="term" value="F:iron ion binding"/>
    <property type="evidence" value="ECO:0007669"/>
    <property type="project" value="InterPro"/>
</dbReference>
<dbReference type="PANTHER" id="PTHR11178">
    <property type="entry name" value="IRON-SULFUR CLUSTER SCAFFOLD PROTEIN NFU-RELATED"/>
    <property type="match status" value="1"/>
</dbReference>
<sequence length="76" mass="8349">MDELTKKITERLESLRVHLQADGGDLEIVAIEGKTVKLKLQGACGGCPHAAMTIKGGLERILREEIDPEIVIERVI</sequence>
<protein>
    <submittedName>
        <fullName evidence="4">Fe-S cluster biogenesis protein NfuA</fullName>
    </submittedName>
    <submittedName>
        <fullName evidence="3">NifU family protein</fullName>
    </submittedName>
</protein>
<name>A0A2U1B2A4_9BACT</name>
<dbReference type="GO" id="GO:0051536">
    <property type="term" value="F:iron-sulfur cluster binding"/>
    <property type="evidence" value="ECO:0007669"/>
    <property type="project" value="InterPro"/>
</dbReference>
<comment type="similarity">
    <text evidence="1">Belongs to the NifU family.</text>
</comment>
<feature type="domain" description="NIF system FeS cluster assembly NifU C-terminal" evidence="2">
    <location>
        <begin position="8"/>
        <end position="71"/>
    </location>
</feature>
<evidence type="ECO:0000313" key="4">
    <source>
        <dbReference type="EMBL" id="PVY42814.1"/>
    </source>
</evidence>
<comment type="caution">
    <text evidence="4">The sequence shown here is derived from an EMBL/GenBank/DDBJ whole genome shotgun (WGS) entry which is preliminary data.</text>
</comment>
<gene>
    <name evidence="4" type="ORF">C8D82_110124</name>
    <name evidence="3" type="ORF">HF882_06565</name>
</gene>
<dbReference type="Pfam" id="PF01106">
    <property type="entry name" value="NifU"/>
    <property type="match status" value="1"/>
</dbReference>
<dbReference type="SUPFAM" id="SSF117916">
    <property type="entry name" value="Fe-S cluster assembly (FSCA) domain-like"/>
    <property type="match status" value="1"/>
</dbReference>
<proteinExistence type="inferred from homology"/>
<accession>A0A2U1B2A4</accession>
<evidence type="ECO:0000313" key="5">
    <source>
        <dbReference type="Proteomes" id="UP000245959"/>
    </source>
</evidence>
<evidence type="ECO:0000256" key="1">
    <source>
        <dbReference type="ARBA" id="ARBA00006420"/>
    </source>
</evidence>
<dbReference type="GeneID" id="78295037"/>
<organism evidence="4 5">
    <name type="scientific">Victivallis vadensis</name>
    <dbReference type="NCBI Taxonomy" id="172901"/>
    <lineage>
        <taxon>Bacteria</taxon>
        <taxon>Pseudomonadati</taxon>
        <taxon>Lentisphaerota</taxon>
        <taxon>Lentisphaeria</taxon>
        <taxon>Victivallales</taxon>
        <taxon>Victivallaceae</taxon>
        <taxon>Victivallis</taxon>
    </lineage>
</organism>
<dbReference type="PANTHER" id="PTHR11178:SF25">
    <property type="entry name" value="NIFU-LIKE PROTEIN 3, CHLOROPLASTIC"/>
    <property type="match status" value="1"/>
</dbReference>
<evidence type="ECO:0000313" key="3">
    <source>
        <dbReference type="EMBL" id="NMD86245.1"/>
    </source>
</evidence>
<dbReference type="InterPro" id="IPR001075">
    <property type="entry name" value="NIF_FeS_clus_asmbl_NifU_C"/>
</dbReference>
<dbReference type="EMBL" id="QEKH01000010">
    <property type="protein sequence ID" value="PVY42814.1"/>
    <property type="molecule type" value="Genomic_DNA"/>
</dbReference>
<dbReference type="Proteomes" id="UP000576225">
    <property type="component" value="Unassembled WGS sequence"/>
</dbReference>
<dbReference type="InterPro" id="IPR034904">
    <property type="entry name" value="FSCA_dom_sf"/>
</dbReference>
<reference evidence="3 6" key="2">
    <citation type="submission" date="2020-04" db="EMBL/GenBank/DDBJ databases">
        <authorList>
            <person name="Hitch T.C.A."/>
            <person name="Wylensek D."/>
            <person name="Clavel T."/>
        </authorList>
    </citation>
    <scope>NUCLEOTIDE SEQUENCE [LARGE SCALE GENOMIC DNA]</scope>
    <source>
        <strain evidence="3 6">COR2-253-APC-1A</strain>
    </source>
</reference>
<dbReference type="RefSeq" id="WP_116883724.1">
    <property type="nucleotide sequence ID" value="NZ_CABMMC010000318.1"/>
</dbReference>
<dbReference type="Proteomes" id="UP000245959">
    <property type="component" value="Unassembled WGS sequence"/>
</dbReference>
<dbReference type="GO" id="GO:0016226">
    <property type="term" value="P:iron-sulfur cluster assembly"/>
    <property type="evidence" value="ECO:0007669"/>
    <property type="project" value="InterPro"/>
</dbReference>
<evidence type="ECO:0000313" key="6">
    <source>
        <dbReference type="Proteomes" id="UP000576225"/>
    </source>
</evidence>
<dbReference type="Gene3D" id="3.30.300.130">
    <property type="entry name" value="Fe-S cluster assembly (FSCA)"/>
    <property type="match status" value="1"/>
</dbReference>
<dbReference type="AlphaFoldDB" id="A0A2U1B2A4"/>
<evidence type="ECO:0000259" key="2">
    <source>
        <dbReference type="Pfam" id="PF01106"/>
    </source>
</evidence>
<dbReference type="OrthoDB" id="9796965at2"/>
<reference evidence="4 5" key="1">
    <citation type="submission" date="2018-04" db="EMBL/GenBank/DDBJ databases">
        <title>Genomic Encyclopedia of Type Strains, Phase IV (KMG-IV): sequencing the most valuable type-strain genomes for metagenomic binning, comparative biology and taxonomic classification.</title>
        <authorList>
            <person name="Goeker M."/>
        </authorList>
    </citation>
    <scope>NUCLEOTIDE SEQUENCE [LARGE SCALE GENOMIC DNA]</scope>
    <source>
        <strain evidence="4 5">DSM 14823</strain>
    </source>
</reference>
<dbReference type="EMBL" id="JABAEW010000009">
    <property type="protein sequence ID" value="NMD86245.1"/>
    <property type="molecule type" value="Genomic_DNA"/>
</dbReference>
<keyword evidence="5" id="KW-1185">Reference proteome</keyword>